<keyword evidence="2" id="KW-1185">Reference proteome</keyword>
<dbReference type="RefSeq" id="WP_253968678.1">
    <property type="nucleotide sequence ID" value="NZ_JAMFTH010000005.1"/>
</dbReference>
<protein>
    <submittedName>
        <fullName evidence="1">Uncharacterized protein</fullName>
    </submittedName>
</protein>
<dbReference type="AlphaFoldDB" id="A0A9X2HYJ6"/>
<dbReference type="Proteomes" id="UP001139319">
    <property type="component" value="Unassembled WGS sequence"/>
</dbReference>
<evidence type="ECO:0000313" key="1">
    <source>
        <dbReference type="EMBL" id="MCP8900385.1"/>
    </source>
</evidence>
<comment type="caution">
    <text evidence="1">The sequence shown here is derived from an EMBL/GenBank/DDBJ whole genome shotgun (WGS) entry which is preliminary data.</text>
</comment>
<reference evidence="1" key="2">
    <citation type="submission" date="2023-01" db="EMBL/GenBank/DDBJ databases">
        <title>Gilvimarinus xylanilyticus HB14 isolated from Caulerpa lentillifera aquaculture base in Hainan, China.</title>
        <authorList>
            <person name="Zhang Y.-J."/>
        </authorList>
    </citation>
    <scope>NUCLEOTIDE SEQUENCE</scope>
    <source>
        <strain evidence="1">HB14</strain>
    </source>
</reference>
<reference evidence="1" key="1">
    <citation type="submission" date="2022-05" db="EMBL/GenBank/DDBJ databases">
        <authorList>
            <person name="Sun H.-N."/>
        </authorList>
    </citation>
    <scope>NUCLEOTIDE SEQUENCE</scope>
    <source>
        <strain evidence="1">HB14</strain>
    </source>
</reference>
<sequence length="77" mass="8723">MSHARARTTPSFGVSININHTGDLRQKLISEITGLERQVHELKLAGQGVDFSLMASYKELISSRKKLLKQLPNSWCW</sequence>
<accession>A0A9X2HYJ6</accession>
<proteinExistence type="predicted"/>
<dbReference type="EMBL" id="JAMFTH010000005">
    <property type="protein sequence ID" value="MCP8900385.1"/>
    <property type="molecule type" value="Genomic_DNA"/>
</dbReference>
<name>A0A9X2HYJ6_9GAMM</name>
<gene>
    <name evidence="1" type="ORF">M6D89_13855</name>
</gene>
<evidence type="ECO:0000313" key="2">
    <source>
        <dbReference type="Proteomes" id="UP001139319"/>
    </source>
</evidence>
<organism evidence="1 2">
    <name type="scientific">Gilvimarinus xylanilyticus</name>
    <dbReference type="NCBI Taxonomy" id="2944139"/>
    <lineage>
        <taxon>Bacteria</taxon>
        <taxon>Pseudomonadati</taxon>
        <taxon>Pseudomonadota</taxon>
        <taxon>Gammaproteobacteria</taxon>
        <taxon>Cellvibrionales</taxon>
        <taxon>Cellvibrionaceae</taxon>
        <taxon>Gilvimarinus</taxon>
    </lineage>
</organism>